<dbReference type="RefSeq" id="WP_330156849.1">
    <property type="nucleotide sequence ID" value="NZ_BAAAJA010000014.1"/>
</dbReference>
<evidence type="ECO:0000313" key="3">
    <source>
        <dbReference type="Proteomes" id="UP001348641"/>
    </source>
</evidence>
<dbReference type="Proteomes" id="UP001348641">
    <property type="component" value="Unassembled WGS sequence"/>
</dbReference>
<feature type="transmembrane region" description="Helical" evidence="1">
    <location>
        <begin position="187"/>
        <end position="215"/>
    </location>
</feature>
<evidence type="ECO:0000313" key="2">
    <source>
        <dbReference type="EMBL" id="MEE2049591.1"/>
    </source>
</evidence>
<gene>
    <name evidence="2" type="ORF">Q8A49_03680</name>
</gene>
<feature type="transmembrane region" description="Helical" evidence="1">
    <location>
        <begin position="235"/>
        <end position="258"/>
    </location>
</feature>
<keyword evidence="1" id="KW-0812">Transmembrane</keyword>
<name>A0ABU7KJY1_9ACTN</name>
<keyword evidence="1" id="KW-0472">Membrane</keyword>
<comment type="caution">
    <text evidence="2">The sequence shown here is derived from an EMBL/GenBank/DDBJ whole genome shotgun (WGS) entry which is preliminary data.</text>
</comment>
<protein>
    <submittedName>
        <fullName evidence="2">ABC transporter permease</fullName>
    </submittedName>
</protein>
<feature type="transmembrane region" description="Helical" evidence="1">
    <location>
        <begin position="116"/>
        <end position="140"/>
    </location>
</feature>
<feature type="transmembrane region" description="Helical" evidence="1">
    <location>
        <begin position="74"/>
        <end position="95"/>
    </location>
</feature>
<evidence type="ECO:0000256" key="1">
    <source>
        <dbReference type="SAM" id="Phobius"/>
    </source>
</evidence>
<feature type="transmembrane region" description="Helical" evidence="1">
    <location>
        <begin position="12"/>
        <end position="32"/>
    </location>
</feature>
<accession>A0ABU7KJY1</accession>
<keyword evidence="1" id="KW-1133">Transmembrane helix</keyword>
<sequence>MLSIIRSEVTKVLTLPSVWVITGVILALNVFFQYQTLGFNIDTVANVRPDGMSEVDGRTVHAETELRQMLGVSVFNPGLLFPILGAVLAGTEFRAGQLGLSMVAVPHRLRLVLGKLSAMTACALVLGLVCIAMANAFTYIAVRDWNPGMLWSTDMLAAEAALLLFTVTFTLIGAGITLITRRTLTGIIATVILIMLTTAQVVAMVSPAVDAFLPLSAARNLLLQGRDAGAPLTGGAGHGAAVLTGWALITSVVATLAVKWRDAR</sequence>
<reference evidence="2 3" key="1">
    <citation type="submission" date="2023-07" db="EMBL/GenBank/DDBJ databases">
        <authorList>
            <person name="Girao M."/>
            <person name="Carvalho M.F."/>
        </authorList>
    </citation>
    <scope>NUCLEOTIDE SEQUENCE [LARGE SCALE GENOMIC DNA]</scope>
    <source>
        <strain evidence="2 3">66/93</strain>
    </source>
</reference>
<feature type="transmembrane region" description="Helical" evidence="1">
    <location>
        <begin position="160"/>
        <end position="180"/>
    </location>
</feature>
<organism evidence="2 3">
    <name type="scientific">Nocardiopsis tropica</name>
    <dbReference type="NCBI Taxonomy" id="109330"/>
    <lineage>
        <taxon>Bacteria</taxon>
        <taxon>Bacillati</taxon>
        <taxon>Actinomycetota</taxon>
        <taxon>Actinomycetes</taxon>
        <taxon>Streptosporangiales</taxon>
        <taxon>Nocardiopsidaceae</taxon>
        <taxon>Nocardiopsis</taxon>
    </lineage>
</organism>
<proteinExistence type="predicted"/>
<dbReference type="EMBL" id="JAUUCC010000005">
    <property type="protein sequence ID" value="MEE2049591.1"/>
    <property type="molecule type" value="Genomic_DNA"/>
</dbReference>